<dbReference type="InterPro" id="IPR011033">
    <property type="entry name" value="PRC_barrel-like_sf"/>
</dbReference>
<dbReference type="Proteomes" id="UP001197974">
    <property type="component" value="Chromosome"/>
</dbReference>
<dbReference type="EMBL" id="CP129013">
    <property type="protein sequence ID" value="WLR44037.1"/>
    <property type="molecule type" value="Genomic_DNA"/>
</dbReference>
<organism evidence="2 3">
    <name type="scientific">Bacillus carboniphilus</name>
    <dbReference type="NCBI Taxonomy" id="86663"/>
    <lineage>
        <taxon>Bacteria</taxon>
        <taxon>Bacillati</taxon>
        <taxon>Bacillota</taxon>
        <taxon>Bacilli</taxon>
        <taxon>Bacillales</taxon>
        <taxon>Bacillaceae</taxon>
        <taxon>Bacillus</taxon>
    </lineage>
</organism>
<feature type="domain" description="PRC-barrel" evidence="1">
    <location>
        <begin position="88"/>
        <end position="148"/>
    </location>
</feature>
<dbReference type="RefSeq" id="WP_226542961.1">
    <property type="nucleotide sequence ID" value="NZ_CP129013.1"/>
</dbReference>
<sequence length="154" mass="17306">MRTFSSYIGLAAYVLVTGKLIGHVSDLALNKDGTLYGLLIDKKGFFERKRVVPLSFVHSVGEHGIMLIEDYSHPFSQEFFFHGHHPIHHRPIVSSNGNELGLVDDVYVSQDLGTILAYEVTNGLFADFTDGKKRLPFERLSIGEDTIVFHDLDK</sequence>
<name>A0ABY9JXD5_9BACI</name>
<evidence type="ECO:0000259" key="1">
    <source>
        <dbReference type="Pfam" id="PF05239"/>
    </source>
</evidence>
<reference evidence="2 3" key="1">
    <citation type="submission" date="2023-06" db="EMBL/GenBank/DDBJ databases">
        <title>Five Gram-positive bacteria isolated from mangrove sediments in Shenzhen, Guangdong, China.</title>
        <authorList>
            <person name="Yu S."/>
            <person name="Zheng W."/>
            <person name="Huang Y."/>
        </authorList>
    </citation>
    <scope>NUCLEOTIDE SEQUENCE [LARGE SCALE GENOMIC DNA]</scope>
    <source>
        <strain evidence="2 3">SaN35-3</strain>
    </source>
</reference>
<dbReference type="Gene3D" id="2.30.30.240">
    <property type="entry name" value="PRC-barrel domain"/>
    <property type="match status" value="2"/>
</dbReference>
<proteinExistence type="predicted"/>
<dbReference type="SUPFAM" id="SSF50346">
    <property type="entry name" value="PRC-barrel domain"/>
    <property type="match status" value="2"/>
</dbReference>
<keyword evidence="3" id="KW-1185">Reference proteome</keyword>
<gene>
    <name evidence="2" type="ORF">LC087_08040</name>
</gene>
<accession>A0ABY9JXD5</accession>
<dbReference type="Pfam" id="PF05239">
    <property type="entry name" value="PRC"/>
    <property type="match status" value="2"/>
</dbReference>
<evidence type="ECO:0000313" key="2">
    <source>
        <dbReference type="EMBL" id="WLR44037.1"/>
    </source>
</evidence>
<feature type="domain" description="PRC-barrel" evidence="1">
    <location>
        <begin position="6"/>
        <end position="61"/>
    </location>
</feature>
<dbReference type="InterPro" id="IPR027275">
    <property type="entry name" value="PRC-brl_dom"/>
</dbReference>
<protein>
    <submittedName>
        <fullName evidence="2">PRC-barrel domain-containing protein</fullName>
    </submittedName>
</protein>
<evidence type="ECO:0000313" key="3">
    <source>
        <dbReference type="Proteomes" id="UP001197974"/>
    </source>
</evidence>